<dbReference type="InterPro" id="IPR039374">
    <property type="entry name" value="SIP_fam"/>
</dbReference>
<dbReference type="Pfam" id="PF04954">
    <property type="entry name" value="SIP"/>
    <property type="match status" value="1"/>
</dbReference>
<sequence>MAAVLMPEPDLTPNDLKYTALEGEEKQRIIDHINEEHFNELVGFIKAFTPLTDLSPKQHDVRLVDIYAQGIGLQVSALPSLASDAPQSDTHYFIAFPEVITHLNELQYQYIALKQQADKKLRKKTIILAEKLFQVKSGFAVTDNMYRLLLSAPAVASDNSCFPASEAGYAYLFDLSHNLSLQTASNSDTAAAQRTHRYYTLRKVSTNPTTGDEEAWVDVFLHGETLGAQWLAALTPKDTVKTKREVPENIAHLQQGQSLLIADETSIPTVARLLELWQNPIAPLIIYITQKAADQAYLQDRQANPLIDDALTVLPVMNADLAQGAPLAELIAHTLTQHLKSNPIHIQKVWGALETSTSKALRALLKPTLNLDRSAMIVKGYWRQD</sequence>
<accession>A0A844M378</accession>
<keyword evidence="4" id="KW-1185">Reference proteome</keyword>
<gene>
    <name evidence="3" type="ORF">GB996_10165</name>
</gene>
<feature type="domain" description="SIP-like Rossmann fold" evidence="1">
    <location>
        <begin position="258"/>
        <end position="384"/>
    </location>
</feature>
<organism evidence="3 4">
    <name type="scientific">Psychrobacter sanguinis</name>
    <dbReference type="NCBI Taxonomy" id="861445"/>
    <lineage>
        <taxon>Bacteria</taxon>
        <taxon>Pseudomonadati</taxon>
        <taxon>Pseudomonadota</taxon>
        <taxon>Gammaproteobacteria</taxon>
        <taxon>Moraxellales</taxon>
        <taxon>Moraxellaceae</taxon>
        <taxon>Psychrobacter</taxon>
    </lineage>
</organism>
<dbReference type="EMBL" id="WFKQ01000011">
    <property type="protein sequence ID" value="MUG33155.1"/>
    <property type="molecule type" value="Genomic_DNA"/>
</dbReference>
<dbReference type="InterPro" id="IPR037119">
    <property type="entry name" value="Haem_oxidase_HugZ-like_sf"/>
</dbReference>
<name>A0A844M378_9GAMM</name>
<dbReference type="InterPro" id="IPR039261">
    <property type="entry name" value="FNR_nucleotide-bd"/>
</dbReference>
<dbReference type="InterPro" id="IPR007037">
    <property type="entry name" value="SIP_rossman_dom"/>
</dbReference>
<dbReference type="Proteomes" id="UP000442109">
    <property type="component" value="Unassembled WGS sequence"/>
</dbReference>
<dbReference type="Gene3D" id="3.20.180.10">
    <property type="entry name" value="PNP-oxidase-like"/>
    <property type="match status" value="1"/>
</dbReference>
<dbReference type="Pfam" id="PF10615">
    <property type="entry name" value="DUF2470"/>
    <property type="match status" value="1"/>
</dbReference>
<proteinExistence type="predicted"/>
<dbReference type="PANTHER" id="PTHR30157">
    <property type="entry name" value="FERRIC REDUCTASE, NADPH-DEPENDENT"/>
    <property type="match status" value="1"/>
</dbReference>
<dbReference type="Gene3D" id="3.40.50.80">
    <property type="entry name" value="Nucleotide-binding domain of ferredoxin-NADP reductase (FNR) module"/>
    <property type="match status" value="1"/>
</dbReference>
<dbReference type="Gene3D" id="2.40.30.10">
    <property type="entry name" value="Translation factors"/>
    <property type="match status" value="1"/>
</dbReference>
<protein>
    <submittedName>
        <fullName evidence="3">DUF2470 domain-containing protein</fullName>
    </submittedName>
</protein>
<dbReference type="PANTHER" id="PTHR30157:SF0">
    <property type="entry name" value="NADPH-DEPENDENT FERRIC-CHELATE REDUCTASE"/>
    <property type="match status" value="1"/>
</dbReference>
<dbReference type="RefSeq" id="WP_155587597.1">
    <property type="nucleotide sequence ID" value="NZ_WFKQ01000011.1"/>
</dbReference>
<reference evidence="3 4" key="1">
    <citation type="journal article" date="2019" name="PLoS ONE">
        <title>Pup mortality in New Zealand sea lions (Phocarctos hookeri) at Enderby Island, Auckland Islands, 2013-18.</title>
        <authorList>
            <person name="Michael S.A."/>
            <person name="Hayman D.T.S."/>
            <person name="Gray R."/>
            <person name="Zhang J."/>
            <person name="Rogers L."/>
            <person name="Roe W.D."/>
        </authorList>
    </citation>
    <scope>NUCLEOTIDE SEQUENCE [LARGE SCALE GENOMIC DNA]</scope>
    <source>
        <strain evidence="3 4">SM868</strain>
    </source>
</reference>
<feature type="domain" description="DUF2470" evidence="2">
    <location>
        <begin position="26"/>
        <end position="110"/>
    </location>
</feature>
<evidence type="ECO:0000313" key="4">
    <source>
        <dbReference type="Proteomes" id="UP000442109"/>
    </source>
</evidence>
<comment type="caution">
    <text evidence="3">The sequence shown here is derived from an EMBL/GenBank/DDBJ whole genome shotgun (WGS) entry which is preliminary data.</text>
</comment>
<dbReference type="OrthoDB" id="9814826at2"/>
<evidence type="ECO:0000313" key="3">
    <source>
        <dbReference type="EMBL" id="MUG33155.1"/>
    </source>
</evidence>
<dbReference type="InterPro" id="IPR019595">
    <property type="entry name" value="DUF2470"/>
</dbReference>
<evidence type="ECO:0000259" key="2">
    <source>
        <dbReference type="Pfam" id="PF10615"/>
    </source>
</evidence>
<dbReference type="AlphaFoldDB" id="A0A844M378"/>
<evidence type="ECO:0000259" key="1">
    <source>
        <dbReference type="Pfam" id="PF04954"/>
    </source>
</evidence>